<dbReference type="EMBL" id="LAZR01005750">
    <property type="protein sequence ID" value="KKM97409.1"/>
    <property type="molecule type" value="Genomic_DNA"/>
</dbReference>
<proteinExistence type="predicted"/>
<accession>A0A0F9LQR7</accession>
<sequence length="92" mass="10833">MGYTMEQIYCIIKTTHDEHDMMEQPLARRDIVAVCETQEVADIWIMDHMRSMVSGQEALMGQVIVKYAPWQIQLMFNSFEVESIDYYEYGSL</sequence>
<name>A0A0F9LQR7_9ZZZZ</name>
<evidence type="ECO:0000313" key="1">
    <source>
        <dbReference type="EMBL" id="KKM97409.1"/>
    </source>
</evidence>
<gene>
    <name evidence="1" type="ORF">LCGC14_1168350</name>
</gene>
<comment type="caution">
    <text evidence="1">The sequence shown here is derived from an EMBL/GenBank/DDBJ whole genome shotgun (WGS) entry which is preliminary data.</text>
</comment>
<reference evidence="1" key="1">
    <citation type="journal article" date="2015" name="Nature">
        <title>Complex archaea that bridge the gap between prokaryotes and eukaryotes.</title>
        <authorList>
            <person name="Spang A."/>
            <person name="Saw J.H."/>
            <person name="Jorgensen S.L."/>
            <person name="Zaremba-Niedzwiedzka K."/>
            <person name="Martijn J."/>
            <person name="Lind A.E."/>
            <person name="van Eijk R."/>
            <person name="Schleper C."/>
            <person name="Guy L."/>
            <person name="Ettema T.J."/>
        </authorList>
    </citation>
    <scope>NUCLEOTIDE SEQUENCE</scope>
</reference>
<dbReference type="AlphaFoldDB" id="A0A0F9LQR7"/>
<organism evidence="1">
    <name type="scientific">marine sediment metagenome</name>
    <dbReference type="NCBI Taxonomy" id="412755"/>
    <lineage>
        <taxon>unclassified sequences</taxon>
        <taxon>metagenomes</taxon>
        <taxon>ecological metagenomes</taxon>
    </lineage>
</organism>
<protein>
    <submittedName>
        <fullName evidence="1">Uncharacterized protein</fullName>
    </submittedName>
</protein>